<dbReference type="NCBIfam" id="TIGR02074">
    <property type="entry name" value="PBP_1a_fam"/>
    <property type="match status" value="1"/>
</dbReference>
<dbReference type="FunFam" id="1.10.3810.10:FF:000001">
    <property type="entry name" value="Penicillin-binding protein 1A"/>
    <property type="match status" value="1"/>
</dbReference>
<dbReference type="Gene3D" id="3.40.710.10">
    <property type="entry name" value="DD-peptidase/beta-lactamase superfamily"/>
    <property type="match status" value="1"/>
</dbReference>
<feature type="region of interest" description="Disordered" evidence="15">
    <location>
        <begin position="1"/>
        <end position="38"/>
    </location>
</feature>
<evidence type="ECO:0000256" key="5">
    <source>
        <dbReference type="ARBA" id="ARBA00022670"/>
    </source>
</evidence>
<comment type="pathway">
    <text evidence="1">Cell wall biogenesis; peptidoglycan biosynthesis.</text>
</comment>
<feature type="compositionally biased region" description="Basic residues" evidence="15">
    <location>
        <begin position="8"/>
        <end position="38"/>
    </location>
</feature>
<dbReference type="Gene3D" id="1.10.3810.10">
    <property type="entry name" value="Biosynthetic peptidoglycan transglycosylase-like"/>
    <property type="match status" value="1"/>
</dbReference>
<keyword evidence="6 19" id="KW-0328">Glycosyltransferase</keyword>
<evidence type="ECO:0000256" key="13">
    <source>
        <dbReference type="ARBA" id="ARBA00034000"/>
    </source>
</evidence>
<dbReference type="GO" id="GO:0008658">
    <property type="term" value="F:penicillin binding"/>
    <property type="evidence" value="ECO:0007669"/>
    <property type="project" value="InterPro"/>
</dbReference>
<comment type="similarity">
    <text evidence="2">In the C-terminal section; belongs to the transpeptidase family.</text>
</comment>
<keyword evidence="10" id="KW-0573">Peptidoglycan synthesis</keyword>
<keyword evidence="8" id="KW-0378">Hydrolase</keyword>
<organism evidence="19">
    <name type="scientific">uncultured Alphaproteobacteria bacterium</name>
    <dbReference type="NCBI Taxonomy" id="91750"/>
    <lineage>
        <taxon>Bacteria</taxon>
        <taxon>Pseudomonadati</taxon>
        <taxon>Pseudomonadota</taxon>
        <taxon>Alphaproteobacteria</taxon>
        <taxon>environmental samples</taxon>
    </lineage>
</organism>
<evidence type="ECO:0000256" key="16">
    <source>
        <dbReference type="SAM" id="Phobius"/>
    </source>
</evidence>
<dbReference type="GO" id="GO:0006508">
    <property type="term" value="P:proteolysis"/>
    <property type="evidence" value="ECO:0007669"/>
    <property type="project" value="UniProtKB-KW"/>
</dbReference>
<dbReference type="GO" id="GO:0071555">
    <property type="term" value="P:cell wall organization"/>
    <property type="evidence" value="ECO:0007669"/>
    <property type="project" value="UniProtKB-KW"/>
</dbReference>
<evidence type="ECO:0000256" key="8">
    <source>
        <dbReference type="ARBA" id="ARBA00022801"/>
    </source>
</evidence>
<dbReference type="InterPro" id="IPR036950">
    <property type="entry name" value="PBP_transglycosylase"/>
</dbReference>
<dbReference type="AlphaFoldDB" id="A0A6M4NN80"/>
<evidence type="ECO:0000256" key="12">
    <source>
        <dbReference type="ARBA" id="ARBA00023316"/>
    </source>
</evidence>
<evidence type="ECO:0000256" key="3">
    <source>
        <dbReference type="ARBA" id="ARBA00007739"/>
    </source>
</evidence>
<evidence type="ECO:0000256" key="9">
    <source>
        <dbReference type="ARBA" id="ARBA00022960"/>
    </source>
</evidence>
<evidence type="ECO:0000256" key="2">
    <source>
        <dbReference type="ARBA" id="ARBA00007090"/>
    </source>
</evidence>
<dbReference type="SUPFAM" id="SSF53955">
    <property type="entry name" value="Lysozyme-like"/>
    <property type="match status" value="1"/>
</dbReference>
<feature type="domain" description="Glycosyl transferase family 51" evidence="18">
    <location>
        <begin position="92"/>
        <end position="264"/>
    </location>
</feature>
<keyword evidence="4" id="KW-0121">Carboxypeptidase</keyword>
<dbReference type="GO" id="GO:0009002">
    <property type="term" value="F:serine-type D-Ala-D-Ala carboxypeptidase activity"/>
    <property type="evidence" value="ECO:0007669"/>
    <property type="project" value="UniProtKB-EC"/>
</dbReference>
<keyword evidence="9" id="KW-0133">Cell shape</keyword>
<dbReference type="Pfam" id="PF00912">
    <property type="entry name" value="Transgly"/>
    <property type="match status" value="1"/>
</dbReference>
<accession>A0A6M4NN80</accession>
<dbReference type="EMBL" id="MN990729">
    <property type="protein sequence ID" value="QJR98160.1"/>
    <property type="molecule type" value="Genomic_DNA"/>
</dbReference>
<name>A0A6M4NN80_9PROT</name>
<protein>
    <submittedName>
        <fullName evidence="19">Penicillin-binding protein 1A</fullName>
        <ecNumber evidence="19">2.4.1.129</ecNumber>
    </submittedName>
</protein>
<evidence type="ECO:0000256" key="11">
    <source>
        <dbReference type="ARBA" id="ARBA00023268"/>
    </source>
</evidence>
<dbReference type="Pfam" id="PF00905">
    <property type="entry name" value="Transpeptidase"/>
    <property type="match status" value="1"/>
</dbReference>
<dbReference type="UniPathway" id="UPA00219"/>
<evidence type="ECO:0000259" key="17">
    <source>
        <dbReference type="Pfam" id="PF00905"/>
    </source>
</evidence>
<evidence type="ECO:0000256" key="7">
    <source>
        <dbReference type="ARBA" id="ARBA00022679"/>
    </source>
</evidence>
<evidence type="ECO:0000256" key="14">
    <source>
        <dbReference type="ARBA" id="ARBA00049902"/>
    </source>
</evidence>
<dbReference type="InterPro" id="IPR001264">
    <property type="entry name" value="Glyco_trans_51"/>
</dbReference>
<evidence type="ECO:0000256" key="6">
    <source>
        <dbReference type="ARBA" id="ARBA00022676"/>
    </source>
</evidence>
<comment type="similarity">
    <text evidence="3">In the N-terminal section; belongs to the glycosyltransferase 51 family.</text>
</comment>
<evidence type="ECO:0000256" key="15">
    <source>
        <dbReference type="SAM" id="MobiDB-lite"/>
    </source>
</evidence>
<dbReference type="GO" id="GO:0008955">
    <property type="term" value="F:peptidoglycan glycosyltransferase activity"/>
    <property type="evidence" value="ECO:0007669"/>
    <property type="project" value="UniProtKB-EC"/>
</dbReference>
<evidence type="ECO:0000259" key="18">
    <source>
        <dbReference type="Pfam" id="PF00912"/>
    </source>
</evidence>
<evidence type="ECO:0000256" key="10">
    <source>
        <dbReference type="ARBA" id="ARBA00022984"/>
    </source>
</evidence>
<evidence type="ECO:0000256" key="1">
    <source>
        <dbReference type="ARBA" id="ARBA00004752"/>
    </source>
</evidence>
<reference evidence="19" key="1">
    <citation type="submission" date="2020-01" db="EMBL/GenBank/DDBJ databases">
        <title>Gastrointestinal microbiota of LL stock colony Peromyscus leucopus.</title>
        <authorList>
            <person name="Milovic A."/>
            <person name="Bassam K."/>
            <person name="Keay E."/>
            <person name="Barbour A.G."/>
        </authorList>
    </citation>
    <scope>NUCLEOTIDE SEQUENCE</scope>
    <source>
        <strain evidence="19">LL90</strain>
    </source>
</reference>
<feature type="transmembrane region" description="Helical" evidence="16">
    <location>
        <begin position="46"/>
        <end position="68"/>
    </location>
</feature>
<proteinExistence type="inferred from homology"/>
<gene>
    <name evidence="19" type="ORF">PlAlph_1640</name>
</gene>
<evidence type="ECO:0000256" key="4">
    <source>
        <dbReference type="ARBA" id="ARBA00022645"/>
    </source>
</evidence>
<dbReference type="InterPro" id="IPR001460">
    <property type="entry name" value="PCN-bd_Tpept"/>
</dbReference>
<dbReference type="InterPro" id="IPR050396">
    <property type="entry name" value="Glycosyltr_51/Transpeptidase"/>
</dbReference>
<dbReference type="PANTHER" id="PTHR32282">
    <property type="entry name" value="BINDING PROTEIN TRANSPEPTIDASE, PUTATIVE-RELATED"/>
    <property type="match status" value="1"/>
</dbReference>
<keyword evidence="11" id="KW-0511">Multifunctional enzyme</keyword>
<dbReference type="EC" id="2.4.1.129" evidence="19"/>
<dbReference type="GO" id="GO:0009252">
    <property type="term" value="P:peptidoglycan biosynthetic process"/>
    <property type="evidence" value="ECO:0007669"/>
    <property type="project" value="UniProtKB-UniPathway"/>
</dbReference>
<evidence type="ECO:0000313" key="19">
    <source>
        <dbReference type="EMBL" id="QJR98160.1"/>
    </source>
</evidence>
<comment type="catalytic activity">
    <reaction evidence="14">
        <text>[GlcNAc-(1-&gt;4)-Mur2Ac(oyl-L-Ala-gamma-D-Glu-L-Lys-D-Ala-D-Ala)](n)-di-trans,octa-cis-undecaprenyl diphosphate + beta-D-GlcNAc-(1-&gt;4)-Mur2Ac(oyl-L-Ala-gamma-D-Glu-L-Lys-D-Ala-D-Ala)-di-trans,octa-cis-undecaprenyl diphosphate = [GlcNAc-(1-&gt;4)-Mur2Ac(oyl-L-Ala-gamma-D-Glu-L-Lys-D-Ala-D-Ala)](n+1)-di-trans,octa-cis-undecaprenyl diphosphate + di-trans,octa-cis-undecaprenyl diphosphate + H(+)</text>
        <dbReference type="Rhea" id="RHEA:23708"/>
        <dbReference type="Rhea" id="RHEA-COMP:9602"/>
        <dbReference type="Rhea" id="RHEA-COMP:9603"/>
        <dbReference type="ChEBI" id="CHEBI:15378"/>
        <dbReference type="ChEBI" id="CHEBI:58405"/>
        <dbReference type="ChEBI" id="CHEBI:60033"/>
        <dbReference type="ChEBI" id="CHEBI:78435"/>
        <dbReference type="EC" id="2.4.99.28"/>
    </reaction>
</comment>
<feature type="domain" description="Penicillin-binding protein transpeptidase" evidence="17">
    <location>
        <begin position="348"/>
        <end position="611"/>
    </location>
</feature>
<keyword evidence="16" id="KW-0472">Membrane</keyword>
<sequence>MSSNTPKKTTKKSPAKNTGTKKKAPAQKRRNGKKNKKGGKWRLKPLIISALTIAVMLSSYIFYCWITLPDISKAIERTRLPATTILTESGQEIESYGGVYSDIVYANELPAYVRDAVISTEDRRFYSHFGFDFISFGRAMIVNLIHRRYVQGGSTITQQVSKNLFLTPQKNIKRKVQELLMAFWLEKKFTKDQILTLYLNRVYMGAGTYGIEAASQKFYHKSSRDINMMEAAILAGLLKAPARYNPVSSKKRAVERAAVVLQNMINNNKITDKQKQTALKMPIGSNKYNFGGGKYFADWVYNEVNAYIGERDTDINVYTTLDGRIQKAAEDILKEVIDANRKNNVTNGAIVVLDNSGAVKAMVGGTDYRKSQFNRATQALRQPGSSFKTFVYLTALEEGFEPDDIIEDTPITVDGWSPENYDKRYYGKVTLTDAFRRSLNLATLDLSSRISRQKVIGLAHKMGIGTPIKVTPSMPLGSFEVKIIDMAVAYSTIANGGYANWPYSINEIYSKDGYKIYERTADEKSRIISAESVEKITSMMQKVVESGTGKKARLPFFAAGKTGTSQDYRDAWFAGFSRGYTAIVWVGNDNNTPMKEIGGGTLPAEIWRKLMLRIEGQ</sequence>
<keyword evidence="16" id="KW-1133">Transmembrane helix</keyword>
<dbReference type="SUPFAM" id="SSF56601">
    <property type="entry name" value="beta-lactamase/transpeptidase-like"/>
    <property type="match status" value="1"/>
</dbReference>
<dbReference type="GO" id="GO:0030288">
    <property type="term" value="C:outer membrane-bounded periplasmic space"/>
    <property type="evidence" value="ECO:0007669"/>
    <property type="project" value="TreeGrafter"/>
</dbReference>
<keyword evidence="16" id="KW-0812">Transmembrane</keyword>
<dbReference type="PANTHER" id="PTHR32282:SF33">
    <property type="entry name" value="PEPTIDOGLYCAN GLYCOSYLTRANSFERASE"/>
    <property type="match status" value="1"/>
</dbReference>
<keyword evidence="7 19" id="KW-0808">Transferase</keyword>
<comment type="catalytic activity">
    <reaction evidence="13">
        <text>Preferential cleavage: (Ac)2-L-Lys-D-Ala-|-D-Ala. Also transpeptidation of peptidyl-alanyl moieties that are N-acyl substituents of D-alanine.</text>
        <dbReference type="EC" id="3.4.16.4"/>
    </reaction>
</comment>
<dbReference type="InterPro" id="IPR012338">
    <property type="entry name" value="Beta-lactam/transpept-like"/>
</dbReference>
<dbReference type="GO" id="GO:0008360">
    <property type="term" value="P:regulation of cell shape"/>
    <property type="evidence" value="ECO:0007669"/>
    <property type="project" value="UniProtKB-KW"/>
</dbReference>
<keyword evidence="12" id="KW-0961">Cell wall biogenesis/degradation</keyword>
<keyword evidence="5" id="KW-0645">Protease</keyword>
<dbReference type="InterPro" id="IPR023346">
    <property type="entry name" value="Lysozyme-like_dom_sf"/>
</dbReference>